<dbReference type="EMBL" id="CP023699">
    <property type="protein sequence ID" value="QEU93009.1"/>
    <property type="molecule type" value="Genomic_DNA"/>
</dbReference>
<evidence type="ECO:0000313" key="2">
    <source>
        <dbReference type="EMBL" id="QEU93009.1"/>
    </source>
</evidence>
<accession>A0A5J6GBY4</accession>
<proteinExistence type="predicted"/>
<reference evidence="2 3" key="1">
    <citation type="submission" date="2017-09" db="EMBL/GenBank/DDBJ databases">
        <authorList>
            <person name="Lee N."/>
            <person name="Cho B.-K."/>
        </authorList>
    </citation>
    <scope>NUCLEOTIDE SEQUENCE [LARGE SCALE GENOMIC DNA]</scope>
    <source>
        <strain evidence="2 3">ATCC 12853</strain>
    </source>
</reference>
<organism evidence="2 3">
    <name type="scientific">Streptomyces kanamyceticus</name>
    <dbReference type="NCBI Taxonomy" id="1967"/>
    <lineage>
        <taxon>Bacteria</taxon>
        <taxon>Bacillati</taxon>
        <taxon>Actinomycetota</taxon>
        <taxon>Actinomycetes</taxon>
        <taxon>Kitasatosporales</taxon>
        <taxon>Streptomycetaceae</taxon>
        <taxon>Streptomyces</taxon>
    </lineage>
</organism>
<dbReference type="AlphaFoldDB" id="A0A5J6GBY4"/>
<gene>
    <name evidence="2" type="ORF">CP970_20705</name>
</gene>
<name>A0A5J6GBY4_STRKN</name>
<evidence type="ECO:0000313" key="3">
    <source>
        <dbReference type="Proteomes" id="UP000325529"/>
    </source>
</evidence>
<keyword evidence="3" id="KW-1185">Reference proteome</keyword>
<sequence length="73" mass="7362">MMQVLLMVAVLVAAAGVAAVLWAQRGGPRWVGGVAKVTLAVSDLVVSASKRRRRGIGVRSGSTNGADLGDGSS</sequence>
<dbReference type="KEGG" id="ska:CP970_20705"/>
<evidence type="ECO:0000256" key="1">
    <source>
        <dbReference type="SAM" id="MobiDB-lite"/>
    </source>
</evidence>
<feature type="region of interest" description="Disordered" evidence="1">
    <location>
        <begin position="51"/>
        <end position="73"/>
    </location>
</feature>
<dbReference type="Proteomes" id="UP000325529">
    <property type="component" value="Chromosome"/>
</dbReference>
<protein>
    <submittedName>
        <fullName evidence="2">Uncharacterized protein</fullName>
    </submittedName>
</protein>
<dbReference type="RefSeq" id="WP_055555116.1">
    <property type="nucleotide sequence ID" value="NZ_CP023699.1"/>
</dbReference>